<dbReference type="AlphaFoldDB" id="A0A3C1KJZ1"/>
<dbReference type="Proteomes" id="UP000259273">
    <property type="component" value="Unassembled WGS sequence"/>
</dbReference>
<protein>
    <recommendedName>
        <fullName evidence="5">Porin</fullName>
    </recommendedName>
</protein>
<evidence type="ECO:0008006" key="5">
    <source>
        <dbReference type="Google" id="ProtNLM"/>
    </source>
</evidence>
<sequence length="441" mass="47094">MRGGACTGRRGTIMNRLSLGLAVAAASLASVVSPGTAVAAVSEADFARLQAQMAGLMARVAALEEENAELRENTANAVSEIRLTREQVAAVPLRAAPTGAEDTLQFSGDFRYRYEEIDIGQRVVRTRHRVRARAGFVAQLPQDVQVGLKVAAGNDSPVSGNATLGGGGQSKDLYLDQAWATWRPFTGAYATVGKMKNPMYRPEGSGLLWDSDYTPEGIALGWANDAVFVNAVAHALDSDSVRANSAFYYGVQSGFTLALGDSLGLTAGAGYIDMPVKGKNTYYGSSDVFFGNSFSCDSILLTFCTYDNNYEELELFATLDIDGLGMPAAVYGHYAQNLDADDEDTAWSAGARLGKASAAGSWQVAYEFASIEADSLLALLSDSNIGGGGTDVRGHKLGAVFAVDKQWHVGLTLFIDNETLSSRFDDPIDYDRVIFDTSFKY</sequence>
<organism evidence="3 4">
    <name type="scientific">Haliea salexigens</name>
    <dbReference type="NCBI Taxonomy" id="287487"/>
    <lineage>
        <taxon>Bacteria</taxon>
        <taxon>Pseudomonadati</taxon>
        <taxon>Pseudomonadota</taxon>
        <taxon>Gammaproteobacteria</taxon>
        <taxon>Cellvibrionales</taxon>
        <taxon>Halieaceae</taxon>
        <taxon>Haliea</taxon>
    </lineage>
</organism>
<comment type="caution">
    <text evidence="3">The sequence shown here is derived from an EMBL/GenBank/DDBJ whole genome shotgun (WGS) entry which is preliminary data.</text>
</comment>
<dbReference type="InterPro" id="IPR032638">
    <property type="entry name" value="Porin_5"/>
</dbReference>
<gene>
    <name evidence="3" type="ORF">DCP75_03425</name>
</gene>
<keyword evidence="1" id="KW-0175">Coiled coil</keyword>
<name>A0A3C1KJZ1_9GAMM</name>
<dbReference type="STRING" id="1121937.GCA_000423125_00182"/>
<evidence type="ECO:0000256" key="1">
    <source>
        <dbReference type="SAM" id="Coils"/>
    </source>
</evidence>
<dbReference type="Pfam" id="PF16930">
    <property type="entry name" value="Porin_5"/>
    <property type="match status" value="2"/>
</dbReference>
<feature type="chain" id="PRO_5017678978" description="Porin" evidence="2">
    <location>
        <begin position="40"/>
        <end position="441"/>
    </location>
</feature>
<accession>A0A3C1KJZ1</accession>
<keyword evidence="2" id="KW-0732">Signal</keyword>
<evidence type="ECO:0000256" key="2">
    <source>
        <dbReference type="SAM" id="SignalP"/>
    </source>
</evidence>
<dbReference type="EMBL" id="DMND01000056">
    <property type="protein sequence ID" value="HAN26768.1"/>
    <property type="molecule type" value="Genomic_DNA"/>
</dbReference>
<reference evidence="3 4" key="1">
    <citation type="journal article" date="2018" name="Nat. Biotechnol.">
        <title>A standardized bacterial taxonomy based on genome phylogeny substantially revises the tree of life.</title>
        <authorList>
            <person name="Parks D.H."/>
            <person name="Chuvochina M."/>
            <person name="Waite D.W."/>
            <person name="Rinke C."/>
            <person name="Skarshewski A."/>
            <person name="Chaumeil P.A."/>
            <person name="Hugenholtz P."/>
        </authorList>
    </citation>
    <scope>NUCLEOTIDE SEQUENCE [LARGE SCALE GENOMIC DNA]</scope>
    <source>
        <strain evidence="3">UBA9158</strain>
    </source>
</reference>
<proteinExistence type="predicted"/>
<evidence type="ECO:0000313" key="3">
    <source>
        <dbReference type="EMBL" id="HAN26768.1"/>
    </source>
</evidence>
<evidence type="ECO:0000313" key="4">
    <source>
        <dbReference type="Proteomes" id="UP000259273"/>
    </source>
</evidence>
<feature type="coiled-coil region" evidence="1">
    <location>
        <begin position="46"/>
        <end position="80"/>
    </location>
</feature>
<dbReference type="SUPFAM" id="SSF56935">
    <property type="entry name" value="Porins"/>
    <property type="match status" value="1"/>
</dbReference>
<feature type="signal peptide" evidence="2">
    <location>
        <begin position="1"/>
        <end position="39"/>
    </location>
</feature>